<dbReference type="GO" id="GO:0016747">
    <property type="term" value="F:acyltransferase activity, transferring groups other than amino-acyl groups"/>
    <property type="evidence" value="ECO:0007669"/>
    <property type="project" value="InterPro"/>
</dbReference>
<dbReference type="InterPro" id="IPR000873">
    <property type="entry name" value="AMP-dep_synth/lig_dom"/>
</dbReference>
<name>A0A2V4B2Y9_9PSEU</name>
<comment type="caution">
    <text evidence="4">The sequence shown here is derived from an EMBL/GenBank/DDBJ whole genome shotgun (WGS) entry which is preliminary data.</text>
</comment>
<organism evidence="4 5">
    <name type="scientific">Prauserella muralis</name>
    <dbReference type="NCBI Taxonomy" id="588067"/>
    <lineage>
        <taxon>Bacteria</taxon>
        <taxon>Bacillati</taxon>
        <taxon>Actinomycetota</taxon>
        <taxon>Actinomycetes</taxon>
        <taxon>Pseudonocardiales</taxon>
        <taxon>Pseudonocardiaceae</taxon>
        <taxon>Prauserella</taxon>
    </lineage>
</organism>
<keyword evidence="1" id="KW-1133">Transmembrane helix</keyword>
<dbReference type="Pfam" id="PF01757">
    <property type="entry name" value="Acyl_transf_3"/>
    <property type="match status" value="1"/>
</dbReference>
<feature type="domain" description="AMP-dependent synthetase/ligase" evidence="2">
    <location>
        <begin position="114"/>
        <end position="321"/>
    </location>
</feature>
<keyword evidence="5" id="KW-1185">Reference proteome</keyword>
<sequence>MPFARELHRHGDRLALVGPDGTTLTYAELSRRVAATAERLGPVRRLVLLAAGNDIEPLVVYLAALSAGHPVLLTAAGDDARIASLTATYDPDVVATGHDGTWRLAERRPGTRHDLHPDLALLLSTSGSTGSPKLVRLSVENVQANAAAIAAYLDIRDTDRALASLPVHYCYGLSVVNSNLLRGAALLLTSESVVAEGFWELARTWRATSLHGVPYTFDLLAASGFDGGALPSLRYVTQAGGRLEPGRVRAVAELGRRHGWRLFVMYGQTEATARMAYLPPELARSHPDCVGIPIPGGAFDLRGGADEGELIYRGPNVMLGYAESPADLALGRTIHELATGDLARRTPDGLYQVVGRTSRFVKIFGLRIDLGQVERLLAEHGHAAACAGDDTGLALAVTGDAATARELVCARLGLPPDRVAVRQVRELPRLASGKIDYQRVQRPAAGVRDVFGALFGLTDVDDDATFVALGGDSLTYVRASAELGRVLGHLPPDWPSLTVRELERLTPRGSGRVRRLEAVVVLRALAITLVVGTHIGAFRVMGGAHLLLVLAGWSFAWFGLAAGTPGDAGARILRGAARIAVPSVLWLLLRLVTTNDVGWANVLLVSNYTPGPMARGYWFIEVLVQLLLVFGLLFCVPAVRRLEREHPFGVALAVLGAGLTLNLALDGLGQPFDHAMSAHGALWFFALGWLAHRAATRPQRWLVAALALLLVPGYFGDQLRDAIVVGGLLLLLTVRHLPVPAALVRPLAAVAGASLAIYLTHYALYPELAGHLPPAVVVGVCLAAGVAVQALAGRSVRAARTLL</sequence>
<feature type="transmembrane region" description="Helical" evidence="1">
    <location>
        <begin position="674"/>
        <end position="692"/>
    </location>
</feature>
<feature type="transmembrane region" description="Helical" evidence="1">
    <location>
        <begin position="746"/>
        <end position="765"/>
    </location>
</feature>
<accession>A0A2V4B2Y9</accession>
<dbReference type="InterPro" id="IPR042099">
    <property type="entry name" value="ANL_N_sf"/>
</dbReference>
<proteinExistence type="predicted"/>
<feature type="transmembrane region" description="Helical" evidence="1">
    <location>
        <begin position="771"/>
        <end position="792"/>
    </location>
</feature>
<dbReference type="SUPFAM" id="SSF47336">
    <property type="entry name" value="ACP-like"/>
    <property type="match status" value="1"/>
</dbReference>
<keyword evidence="1" id="KW-0812">Transmembrane</keyword>
<feature type="transmembrane region" description="Helical" evidence="1">
    <location>
        <begin position="518"/>
        <end position="538"/>
    </location>
</feature>
<dbReference type="Pfam" id="PF00501">
    <property type="entry name" value="AMP-binding"/>
    <property type="match status" value="1"/>
</dbReference>
<dbReference type="InterPro" id="IPR036736">
    <property type="entry name" value="ACP-like_sf"/>
</dbReference>
<feature type="transmembrane region" description="Helical" evidence="1">
    <location>
        <begin position="544"/>
        <end position="563"/>
    </location>
</feature>
<feature type="transmembrane region" description="Helical" evidence="1">
    <location>
        <begin position="648"/>
        <end position="668"/>
    </location>
</feature>
<feature type="domain" description="Acyltransferase 3" evidence="3">
    <location>
        <begin position="521"/>
        <end position="771"/>
    </location>
</feature>
<reference evidence="4 5" key="1">
    <citation type="submission" date="2016-07" db="EMBL/GenBank/DDBJ databases">
        <title>Draft genome sequence of Prauserella muralis DSM 45305, isolated from a mould-covered wall in an indoor environment.</title>
        <authorList>
            <person name="Ruckert C."/>
            <person name="Albersmeier A."/>
            <person name="Jiang C.-L."/>
            <person name="Jiang Y."/>
            <person name="Kalinowski J."/>
            <person name="Schneider O."/>
            <person name="Winkler A."/>
            <person name="Zotchev S.B."/>
        </authorList>
    </citation>
    <scope>NUCLEOTIDE SEQUENCE [LARGE SCALE GENOMIC DNA]</scope>
    <source>
        <strain evidence="4 5">DSM 45305</strain>
    </source>
</reference>
<evidence type="ECO:0000313" key="5">
    <source>
        <dbReference type="Proteomes" id="UP000249915"/>
    </source>
</evidence>
<feature type="transmembrane region" description="Helical" evidence="1">
    <location>
        <begin position="616"/>
        <end position="636"/>
    </location>
</feature>
<dbReference type="SUPFAM" id="SSF56801">
    <property type="entry name" value="Acetyl-CoA synthetase-like"/>
    <property type="match status" value="1"/>
</dbReference>
<evidence type="ECO:0000256" key="1">
    <source>
        <dbReference type="SAM" id="Phobius"/>
    </source>
</evidence>
<dbReference type="PANTHER" id="PTHR43767">
    <property type="entry name" value="LONG-CHAIN-FATTY-ACID--COA LIGASE"/>
    <property type="match status" value="1"/>
</dbReference>
<gene>
    <name evidence="4" type="ORF">BAY60_14450</name>
</gene>
<protein>
    <submittedName>
        <fullName evidence="4">AMP-dependent synthetase</fullName>
    </submittedName>
</protein>
<keyword evidence="1" id="KW-0472">Membrane</keyword>
<dbReference type="InterPro" id="IPR050237">
    <property type="entry name" value="ATP-dep_AMP-bd_enzyme"/>
</dbReference>
<evidence type="ECO:0000259" key="2">
    <source>
        <dbReference type="Pfam" id="PF00501"/>
    </source>
</evidence>
<dbReference type="EMBL" id="MASW01000002">
    <property type="protein sequence ID" value="PXY28397.1"/>
    <property type="molecule type" value="Genomic_DNA"/>
</dbReference>
<dbReference type="Gene3D" id="3.40.50.12780">
    <property type="entry name" value="N-terminal domain of ligase-like"/>
    <property type="match status" value="1"/>
</dbReference>
<dbReference type="PANTHER" id="PTHR43767:SF1">
    <property type="entry name" value="NONRIBOSOMAL PEPTIDE SYNTHASE PES1 (EUROFUNG)-RELATED"/>
    <property type="match status" value="1"/>
</dbReference>
<evidence type="ECO:0000313" key="4">
    <source>
        <dbReference type="EMBL" id="PXY28397.1"/>
    </source>
</evidence>
<evidence type="ECO:0000259" key="3">
    <source>
        <dbReference type="Pfam" id="PF01757"/>
    </source>
</evidence>
<dbReference type="Proteomes" id="UP000249915">
    <property type="component" value="Unassembled WGS sequence"/>
</dbReference>
<dbReference type="Gene3D" id="1.10.1200.10">
    <property type="entry name" value="ACP-like"/>
    <property type="match status" value="1"/>
</dbReference>
<dbReference type="AlphaFoldDB" id="A0A2V4B2Y9"/>
<dbReference type="InterPro" id="IPR002656">
    <property type="entry name" value="Acyl_transf_3_dom"/>
</dbReference>